<dbReference type="EMBL" id="CP130612">
    <property type="protein sequence ID" value="WKW12741.1"/>
    <property type="molecule type" value="Genomic_DNA"/>
</dbReference>
<dbReference type="Proteomes" id="UP001229955">
    <property type="component" value="Chromosome"/>
</dbReference>
<evidence type="ECO:0000313" key="2">
    <source>
        <dbReference type="EMBL" id="WKW15648.1"/>
    </source>
</evidence>
<evidence type="ECO:0000313" key="3">
    <source>
        <dbReference type="Proteomes" id="UP001229955"/>
    </source>
</evidence>
<accession>A0AA49K1S5</accession>
<evidence type="ECO:0000313" key="1">
    <source>
        <dbReference type="EMBL" id="WKW12741.1"/>
    </source>
</evidence>
<dbReference type="SUPFAM" id="SSF53187">
    <property type="entry name" value="Zn-dependent exopeptidases"/>
    <property type="match status" value="1"/>
</dbReference>
<name>A0AA49JVH3_9BACT</name>
<keyword evidence="3" id="KW-1185">Reference proteome</keyword>
<dbReference type="AlphaFoldDB" id="A0AA49JVH3"/>
<sequence length="279" mass="30406">MIPFRIHEPAGAPSPIVVDSPHSGLEMPEDFGTIATLDALRTTWDAFVDELWADAPAHGATLVAASFPRAYIDVNRREDDLDPALLATPWPTPLAPTDYSRRGMGLIRRLALPEVPMYAAPLAVEAVEARLVRYYRPYREALRARIAACRATHGIAIYLDAHSMKSRGNAMNVDADAARPDVVVSDRHGTTADPRVTAFVADRFRSQGYSVQLNDPYQGGDLVRSFGAPADGVHAVQVEVNRARYMDEAAFTKSQEFAALRAACGDCVRALATAAREFA</sequence>
<reference evidence="1" key="1">
    <citation type="submission" date="2023-07" db="EMBL/GenBank/DDBJ databases">
        <authorList>
            <person name="Haufschild T."/>
            <person name="Kallscheuer N."/>
            <person name="Hammer J."/>
            <person name="Kohn T."/>
            <person name="Kabuu M."/>
            <person name="Jogler M."/>
            <person name="Wohfarth N."/>
            <person name="Heuer A."/>
            <person name="Rohde M."/>
            <person name="van Teeseling M.C.F."/>
            <person name="Jogler C."/>
        </authorList>
    </citation>
    <scope>NUCLEOTIDE SEQUENCE</scope>
    <source>
        <strain evidence="1">Strain 138</strain>
        <strain evidence="2">Strain 318</strain>
    </source>
</reference>
<protein>
    <submittedName>
        <fullName evidence="1">N-formylglutamate amidohydrolase</fullName>
    </submittedName>
</protein>
<dbReference type="EMBL" id="CP130613">
    <property type="protein sequence ID" value="WKW15648.1"/>
    <property type="molecule type" value="Genomic_DNA"/>
</dbReference>
<dbReference type="RefSeq" id="WP_367885618.1">
    <property type="nucleotide sequence ID" value="NZ_CP130612.1"/>
</dbReference>
<accession>A0AA49JVH3</accession>
<proteinExistence type="predicted"/>
<gene>
    <name evidence="1" type="ORF">Strain138_002050</name>
    <name evidence="2" type="ORF">Strain318_002049</name>
</gene>
<dbReference type="Gene3D" id="3.40.630.40">
    <property type="entry name" value="Zn-dependent exopeptidases"/>
    <property type="match status" value="1"/>
</dbReference>
<dbReference type="InterPro" id="IPR007709">
    <property type="entry name" value="N-FG_amidohydro"/>
</dbReference>
<dbReference type="KEGG" id="pspc:Strain318_002049"/>
<dbReference type="Pfam" id="PF05013">
    <property type="entry name" value="FGase"/>
    <property type="match status" value="1"/>
</dbReference>
<organism evidence="1">
    <name type="scientific">Pseudogemmatithrix spongiicola</name>
    <dbReference type="NCBI Taxonomy" id="3062599"/>
    <lineage>
        <taxon>Bacteria</taxon>
        <taxon>Pseudomonadati</taxon>
        <taxon>Gemmatimonadota</taxon>
        <taxon>Gemmatimonadia</taxon>
        <taxon>Gemmatimonadales</taxon>
        <taxon>Gemmatimonadaceae</taxon>
        <taxon>Pseudogemmatithrix</taxon>
    </lineage>
</organism>